<evidence type="ECO:0000313" key="4">
    <source>
        <dbReference type="WBParaSite" id="HPBE_0000880401-mRNA-1"/>
    </source>
</evidence>
<gene>
    <name evidence="2" type="ORF">HPBE_LOCUS8805</name>
</gene>
<protein>
    <submittedName>
        <fullName evidence="2 4">Uncharacterized protein</fullName>
    </submittedName>
</protein>
<accession>A0A3P7XT72</accession>
<dbReference type="EMBL" id="UZAH01026257">
    <property type="protein sequence ID" value="VDO77886.1"/>
    <property type="molecule type" value="Genomic_DNA"/>
</dbReference>
<organism evidence="3 4">
    <name type="scientific">Heligmosomoides polygyrus</name>
    <name type="common">Parasitic roundworm</name>
    <dbReference type="NCBI Taxonomy" id="6339"/>
    <lineage>
        <taxon>Eukaryota</taxon>
        <taxon>Metazoa</taxon>
        <taxon>Ecdysozoa</taxon>
        <taxon>Nematoda</taxon>
        <taxon>Chromadorea</taxon>
        <taxon>Rhabditida</taxon>
        <taxon>Rhabditina</taxon>
        <taxon>Rhabditomorpha</taxon>
        <taxon>Strongyloidea</taxon>
        <taxon>Heligmosomidae</taxon>
        <taxon>Heligmosomoides</taxon>
    </lineage>
</organism>
<keyword evidence="3" id="KW-1185">Reference proteome</keyword>
<feature type="compositionally biased region" description="Basic and acidic residues" evidence="1">
    <location>
        <begin position="26"/>
        <end position="41"/>
    </location>
</feature>
<evidence type="ECO:0000256" key="1">
    <source>
        <dbReference type="SAM" id="MobiDB-lite"/>
    </source>
</evidence>
<proteinExistence type="predicted"/>
<feature type="region of interest" description="Disordered" evidence="1">
    <location>
        <begin position="26"/>
        <end position="96"/>
    </location>
</feature>
<accession>A0A183FMY9</accession>
<dbReference type="Proteomes" id="UP000050761">
    <property type="component" value="Unassembled WGS sequence"/>
</dbReference>
<name>A0A183FMY9_HELPZ</name>
<dbReference type="WBParaSite" id="HPBE_0000880401-mRNA-1">
    <property type="protein sequence ID" value="HPBE_0000880401-mRNA-1"/>
    <property type="gene ID" value="HPBE_0000880401"/>
</dbReference>
<evidence type="ECO:0000313" key="3">
    <source>
        <dbReference type="Proteomes" id="UP000050761"/>
    </source>
</evidence>
<evidence type="ECO:0000313" key="2">
    <source>
        <dbReference type="EMBL" id="VDO77886.1"/>
    </source>
</evidence>
<reference evidence="2 3" key="1">
    <citation type="submission" date="2018-11" db="EMBL/GenBank/DDBJ databases">
        <authorList>
            <consortium name="Pathogen Informatics"/>
        </authorList>
    </citation>
    <scope>NUCLEOTIDE SEQUENCE [LARGE SCALE GENOMIC DNA]</scope>
</reference>
<reference evidence="4" key="2">
    <citation type="submission" date="2019-09" db="UniProtKB">
        <authorList>
            <consortium name="WormBaseParasite"/>
        </authorList>
    </citation>
    <scope>IDENTIFICATION</scope>
</reference>
<dbReference type="AlphaFoldDB" id="A0A183FMY9"/>
<feature type="compositionally biased region" description="Basic and acidic residues" evidence="1">
    <location>
        <begin position="54"/>
        <end position="67"/>
    </location>
</feature>
<sequence>MGPASLFGVDEICLIVPFQKVSGSRERADKIDDEVKEHGKNVYDNMELSEQEDDIKKPARRDTKQKGSAEILPVIRKGSAEKPAAGSAEKKSADKVVEKKAKMVPIVKAPEHRDTLDEYIDIVGKSAEK</sequence>